<keyword evidence="2" id="KW-0521">NADP</keyword>
<dbReference type="STRING" id="590646.G3BFW3"/>
<dbReference type="PROSITE" id="PS00061">
    <property type="entry name" value="ADH_SHORT"/>
    <property type="match status" value="1"/>
</dbReference>
<dbReference type="Gene3D" id="3.40.50.720">
    <property type="entry name" value="NAD(P)-binding Rossmann-like Domain"/>
    <property type="match status" value="1"/>
</dbReference>
<reference evidence="4 5" key="1">
    <citation type="journal article" date="2011" name="Proc. Natl. Acad. Sci. U.S.A.">
        <title>Comparative genomics of xylose-fermenting fungi for enhanced biofuel production.</title>
        <authorList>
            <person name="Wohlbach D.J."/>
            <person name="Kuo A."/>
            <person name="Sato T.K."/>
            <person name="Potts K.M."/>
            <person name="Salamov A.A."/>
            <person name="LaButti K.M."/>
            <person name="Sun H."/>
            <person name="Clum A."/>
            <person name="Pangilinan J.L."/>
            <person name="Lindquist E.A."/>
            <person name="Lucas S."/>
            <person name="Lapidus A."/>
            <person name="Jin M."/>
            <person name="Gunawan C."/>
            <person name="Balan V."/>
            <person name="Dale B.E."/>
            <person name="Jeffries T.W."/>
            <person name="Zinkel R."/>
            <person name="Barry K.W."/>
            <person name="Grigoriev I.V."/>
            <person name="Gasch A.P."/>
        </authorList>
    </citation>
    <scope>NUCLEOTIDE SEQUENCE [LARGE SCALE GENOMIC DNA]</scope>
    <source>
        <strain evidence="5">ATCC 10573 / BCRC 21748 / CBS 615 / JCM 9827 / NBRC 10315 / NRRL Y-1498 / VKM Y-70</strain>
    </source>
</reference>
<dbReference type="PANTHER" id="PTHR44169">
    <property type="entry name" value="NADPH-DEPENDENT 1-ACYLDIHYDROXYACETONE PHOSPHATE REDUCTASE"/>
    <property type="match status" value="1"/>
</dbReference>
<dbReference type="GO" id="GO:0004806">
    <property type="term" value="F:triacylglycerol lipase activity"/>
    <property type="evidence" value="ECO:0007669"/>
    <property type="project" value="TreeGrafter"/>
</dbReference>
<keyword evidence="3" id="KW-0560">Oxidoreductase</keyword>
<sequence>MSDSKTVVVTGASSGIGLAVAREFALKGYNVIAGARRLSSMEELKKYNVTTVELDITSPESVEKLKKLIETEYDGAIKYLLNNAGQSCAAAAVEVSDDEVFRCFEVNVFGHIRVTRELAPFVIKTKGTIGFTGSVQGILETMFLGVYASSKAAIQSYASGMAFEMAPFGVKVVNFVTGGVRTAMSGIDLKSVLYDEEGLEEVKKAYSELTKTGMDSHVYARKVIKDFEHSKLGVVHHYRGAGSTTVWIAHTFFPKFVLSMLFGSVLKLSTLLKSITNKYK</sequence>
<evidence type="ECO:0000256" key="3">
    <source>
        <dbReference type="ARBA" id="ARBA00023002"/>
    </source>
</evidence>
<evidence type="ECO:0000256" key="1">
    <source>
        <dbReference type="ARBA" id="ARBA00006484"/>
    </source>
</evidence>
<dbReference type="eggNOG" id="KOG1209">
    <property type="taxonomic scope" value="Eukaryota"/>
</dbReference>
<dbReference type="Proteomes" id="UP000000707">
    <property type="component" value="Unassembled WGS sequence"/>
</dbReference>
<accession>G3BFW3</accession>
<dbReference type="GO" id="GO:0000140">
    <property type="term" value="F:acylglycerone-phosphate reductase (NADP+) activity"/>
    <property type="evidence" value="ECO:0007669"/>
    <property type="project" value="TreeGrafter"/>
</dbReference>
<evidence type="ECO:0000256" key="2">
    <source>
        <dbReference type="ARBA" id="ARBA00022857"/>
    </source>
</evidence>
<gene>
    <name evidence="4" type="ORF">CANTEDRAFT_117012</name>
</gene>
<dbReference type="PANTHER" id="PTHR44169:SF6">
    <property type="entry name" value="NADPH-DEPENDENT 1-ACYLDIHYDROXYACETONE PHOSPHATE REDUCTASE"/>
    <property type="match status" value="1"/>
</dbReference>
<dbReference type="InterPro" id="IPR036291">
    <property type="entry name" value="NAD(P)-bd_dom_sf"/>
</dbReference>
<comment type="similarity">
    <text evidence="1">Belongs to the short-chain dehydrogenases/reductases (SDR) family.</text>
</comment>
<dbReference type="EMBL" id="GL996529">
    <property type="protein sequence ID" value="EGV59918.1"/>
    <property type="molecule type" value="Genomic_DNA"/>
</dbReference>
<dbReference type="InterPro" id="IPR002347">
    <property type="entry name" value="SDR_fam"/>
</dbReference>
<evidence type="ECO:0000313" key="4">
    <source>
        <dbReference type="EMBL" id="EGV59918.1"/>
    </source>
</evidence>
<dbReference type="Pfam" id="PF00106">
    <property type="entry name" value="adh_short"/>
    <property type="match status" value="1"/>
</dbReference>
<dbReference type="GO" id="GO:0005783">
    <property type="term" value="C:endoplasmic reticulum"/>
    <property type="evidence" value="ECO:0007669"/>
    <property type="project" value="TreeGrafter"/>
</dbReference>
<dbReference type="OrthoDB" id="2102561at2759"/>
<dbReference type="GO" id="GO:0019433">
    <property type="term" value="P:triglyceride catabolic process"/>
    <property type="evidence" value="ECO:0007669"/>
    <property type="project" value="TreeGrafter"/>
</dbReference>
<dbReference type="GO" id="GO:0005811">
    <property type="term" value="C:lipid droplet"/>
    <property type="evidence" value="ECO:0007669"/>
    <property type="project" value="TreeGrafter"/>
</dbReference>
<name>G3BFW3_CANTC</name>
<protein>
    <submittedName>
        <fullName evidence="4">NAD(P)-binding protein</fullName>
    </submittedName>
</protein>
<dbReference type="HOGENOM" id="CLU_010194_2_9_1"/>
<proteinExistence type="inferred from homology"/>
<dbReference type="AlphaFoldDB" id="G3BFW3"/>
<dbReference type="PRINTS" id="PR00081">
    <property type="entry name" value="GDHRDH"/>
</dbReference>
<evidence type="ECO:0000313" key="5">
    <source>
        <dbReference type="Proteomes" id="UP000000707"/>
    </source>
</evidence>
<dbReference type="InterPro" id="IPR020904">
    <property type="entry name" value="Sc_DH/Rdtase_CS"/>
</dbReference>
<dbReference type="GO" id="GO:0006654">
    <property type="term" value="P:phosphatidic acid biosynthetic process"/>
    <property type="evidence" value="ECO:0007669"/>
    <property type="project" value="TreeGrafter"/>
</dbReference>
<keyword evidence="5" id="KW-1185">Reference proteome</keyword>
<organism evidence="5">
    <name type="scientific">Candida tenuis (strain ATCC 10573 / BCRC 21748 / CBS 615 / JCM 9827 / NBRC 10315 / NRRL Y-1498 / VKM Y-70)</name>
    <name type="common">Yeast</name>
    <name type="synonym">Yamadazyma tenuis</name>
    <dbReference type="NCBI Taxonomy" id="590646"/>
    <lineage>
        <taxon>Eukaryota</taxon>
        <taxon>Fungi</taxon>
        <taxon>Dikarya</taxon>
        <taxon>Ascomycota</taxon>
        <taxon>Saccharomycotina</taxon>
        <taxon>Pichiomycetes</taxon>
        <taxon>Debaryomycetaceae</taxon>
        <taxon>Yamadazyma</taxon>
    </lineage>
</organism>
<dbReference type="SUPFAM" id="SSF51735">
    <property type="entry name" value="NAD(P)-binding Rossmann-fold domains"/>
    <property type="match status" value="1"/>
</dbReference>